<keyword evidence="10" id="KW-0479">Metal-binding</keyword>
<dbReference type="SUPFAM" id="SSF46785">
    <property type="entry name" value="Winged helix' DNA-binding domain"/>
    <property type="match status" value="1"/>
</dbReference>
<reference evidence="19" key="1">
    <citation type="journal article" date="2020" name="mSystems">
        <title>Genome- and Community-Level Interaction Insights into Carbon Utilization and Element Cycling Functions of Hydrothermarchaeota in Hydrothermal Sediment.</title>
        <authorList>
            <person name="Zhou Z."/>
            <person name="Liu Y."/>
            <person name="Xu W."/>
            <person name="Pan J."/>
            <person name="Luo Z.H."/>
            <person name="Li M."/>
        </authorList>
    </citation>
    <scope>NUCLEOTIDE SEQUENCE [LARGE SCALE GENOMIC DNA]</scope>
    <source>
        <strain evidence="20">SpSt-1125</strain>
        <strain evidence="19">SpSt-25</strain>
    </source>
</reference>
<evidence type="ECO:0000256" key="13">
    <source>
        <dbReference type="ARBA" id="ARBA00022842"/>
    </source>
</evidence>
<comment type="catalytic activity">
    <reaction evidence="17">
        <text>riboflavin + CTP = CDP + FMN + H(+)</text>
        <dbReference type="Rhea" id="RHEA:25021"/>
        <dbReference type="ChEBI" id="CHEBI:15378"/>
        <dbReference type="ChEBI" id="CHEBI:37563"/>
        <dbReference type="ChEBI" id="CHEBI:57986"/>
        <dbReference type="ChEBI" id="CHEBI:58069"/>
        <dbReference type="ChEBI" id="CHEBI:58210"/>
        <dbReference type="EC" id="2.7.1.161"/>
    </reaction>
</comment>
<dbReference type="EMBL" id="DSKP01000111">
    <property type="protein sequence ID" value="HEB48772.1"/>
    <property type="molecule type" value="Genomic_DNA"/>
</dbReference>
<keyword evidence="9" id="KW-0808">Transferase</keyword>
<dbReference type="Gene3D" id="2.40.30.30">
    <property type="entry name" value="Riboflavin kinase-like"/>
    <property type="match status" value="1"/>
</dbReference>
<evidence type="ECO:0000256" key="5">
    <source>
        <dbReference type="ARBA" id="ARBA00011987"/>
    </source>
</evidence>
<dbReference type="EC" id="2.7.1.161" evidence="5"/>
<evidence type="ECO:0000256" key="2">
    <source>
        <dbReference type="ARBA" id="ARBA00003072"/>
    </source>
</evidence>
<evidence type="ECO:0000256" key="15">
    <source>
        <dbReference type="ARBA" id="ARBA00030544"/>
    </source>
</evidence>
<evidence type="ECO:0000259" key="18">
    <source>
        <dbReference type="Pfam" id="PF01982"/>
    </source>
</evidence>
<evidence type="ECO:0000256" key="4">
    <source>
        <dbReference type="ARBA" id="ARBA00006428"/>
    </source>
</evidence>
<organism evidence="19">
    <name type="scientific">Thermofilum pendens</name>
    <dbReference type="NCBI Taxonomy" id="2269"/>
    <lineage>
        <taxon>Archaea</taxon>
        <taxon>Thermoproteota</taxon>
        <taxon>Thermoprotei</taxon>
        <taxon>Thermofilales</taxon>
        <taxon>Thermofilaceae</taxon>
        <taxon>Thermofilum</taxon>
    </lineage>
</organism>
<dbReference type="PANTHER" id="PTHR40706:SF1">
    <property type="entry name" value="RIBOFLAVIN KINASE"/>
    <property type="match status" value="1"/>
</dbReference>
<dbReference type="PANTHER" id="PTHR40706">
    <property type="entry name" value="RIBOFLAVIN KINASE"/>
    <property type="match status" value="1"/>
</dbReference>
<evidence type="ECO:0000256" key="7">
    <source>
        <dbReference type="ARBA" id="ARBA00022630"/>
    </source>
</evidence>
<keyword evidence="12" id="KW-0418">Kinase</keyword>
<feature type="domain" description="Riboflavin kinase" evidence="18">
    <location>
        <begin position="104"/>
        <end position="229"/>
    </location>
</feature>
<dbReference type="GO" id="GO:0009231">
    <property type="term" value="P:riboflavin biosynthetic process"/>
    <property type="evidence" value="ECO:0007669"/>
    <property type="project" value="InterPro"/>
</dbReference>
<gene>
    <name evidence="20" type="ORF">ENM88_01220</name>
    <name evidence="19" type="ORF">ENP77_03140</name>
</gene>
<evidence type="ECO:0000256" key="3">
    <source>
        <dbReference type="ARBA" id="ARBA00005219"/>
    </source>
</evidence>
<evidence type="ECO:0000256" key="8">
    <source>
        <dbReference type="ARBA" id="ARBA00022643"/>
    </source>
</evidence>
<evidence type="ECO:0000256" key="9">
    <source>
        <dbReference type="ARBA" id="ARBA00022679"/>
    </source>
</evidence>
<keyword evidence="8" id="KW-0288">FMN</keyword>
<evidence type="ECO:0000256" key="16">
    <source>
        <dbReference type="ARBA" id="ARBA00033116"/>
    </source>
</evidence>
<dbReference type="InterPro" id="IPR023465">
    <property type="entry name" value="Riboflavin_kinase_dom_sf"/>
</dbReference>
<keyword evidence="13" id="KW-0460">Magnesium</keyword>
<dbReference type="AlphaFoldDB" id="A0A7C1P4S6"/>
<dbReference type="SUPFAM" id="SSF82114">
    <property type="entry name" value="Riboflavin kinase-like"/>
    <property type="match status" value="1"/>
</dbReference>
<evidence type="ECO:0000313" key="20">
    <source>
        <dbReference type="EMBL" id="HHP04355.1"/>
    </source>
</evidence>
<proteinExistence type="inferred from homology"/>
<accession>A0A7C1P4S6</accession>
<dbReference type="InterPro" id="IPR023602">
    <property type="entry name" value="Riboflavin_kinase_CTP-dep"/>
</dbReference>
<evidence type="ECO:0000256" key="14">
    <source>
        <dbReference type="ARBA" id="ARBA00029789"/>
    </source>
</evidence>
<dbReference type="InterPro" id="IPR039063">
    <property type="entry name" value="RibK_CTP-dep"/>
</dbReference>
<evidence type="ECO:0000256" key="10">
    <source>
        <dbReference type="ARBA" id="ARBA00022723"/>
    </source>
</evidence>
<comment type="caution">
    <text evidence="19">The sequence shown here is derived from an EMBL/GenBank/DDBJ whole genome shotgun (WGS) entry which is preliminary data.</text>
</comment>
<evidence type="ECO:0000256" key="17">
    <source>
        <dbReference type="ARBA" id="ARBA00047857"/>
    </source>
</evidence>
<keyword evidence="7" id="KW-0285">Flavoprotein</keyword>
<dbReference type="EMBL" id="DRZM01000040">
    <property type="protein sequence ID" value="HHP04355.1"/>
    <property type="molecule type" value="Genomic_DNA"/>
</dbReference>
<dbReference type="GO" id="GO:0000166">
    <property type="term" value="F:nucleotide binding"/>
    <property type="evidence" value="ECO:0007669"/>
    <property type="project" value="UniProtKB-KW"/>
</dbReference>
<dbReference type="Gene3D" id="1.10.10.10">
    <property type="entry name" value="Winged helix-like DNA-binding domain superfamily/Winged helix DNA-binding domain"/>
    <property type="match status" value="1"/>
</dbReference>
<evidence type="ECO:0000256" key="11">
    <source>
        <dbReference type="ARBA" id="ARBA00022741"/>
    </source>
</evidence>
<evidence type="ECO:0000313" key="19">
    <source>
        <dbReference type="EMBL" id="HEB48772.1"/>
    </source>
</evidence>
<dbReference type="GO" id="GO:0009398">
    <property type="term" value="P:FMN biosynthetic process"/>
    <property type="evidence" value="ECO:0007669"/>
    <property type="project" value="UniProtKB-UniPathway"/>
</dbReference>
<dbReference type="InterPro" id="IPR036390">
    <property type="entry name" value="WH_DNA-bd_sf"/>
</dbReference>
<comment type="pathway">
    <text evidence="3">Cofactor biosynthesis; FMN biosynthesis; FMN from riboflavin (CTP route): step 1/1.</text>
</comment>
<dbReference type="GO" id="GO:0046872">
    <property type="term" value="F:metal ion binding"/>
    <property type="evidence" value="ECO:0007669"/>
    <property type="project" value="UniProtKB-KW"/>
</dbReference>
<name>A0A7C1P4S6_THEPE</name>
<comment type="cofactor">
    <cofactor evidence="1">
        <name>Mg(2+)</name>
        <dbReference type="ChEBI" id="CHEBI:18420"/>
    </cofactor>
</comment>
<dbReference type="InterPro" id="IPR036388">
    <property type="entry name" value="WH-like_DNA-bd_sf"/>
</dbReference>
<evidence type="ECO:0000256" key="1">
    <source>
        <dbReference type="ARBA" id="ARBA00001946"/>
    </source>
</evidence>
<dbReference type="Pfam" id="PF01982">
    <property type="entry name" value="CTP-dep_RFKase"/>
    <property type="match status" value="1"/>
</dbReference>
<sequence length="231" mass="25760">MRAMTQNLDYELLPLLLELAQRGCVHAPRRISKIELAKTLGVSSWKLNKLLQLAEDEGYVERHRMGRVFSYQLTPRSLMLLHRVHSTLSSVLKTTPLARLRGVVVPGLGEGVFYMSIPKYLEAFKEILGYEPYAGTLNLKLDGESVEARRKLRTSRAGYRIEGFSLNGREYCGVTVYKAIITGNGISVSGAVLDIDKTKHGDEILEVVAPMKLRDALKLRDGDCVEVTVLG</sequence>
<dbReference type="UniPathway" id="UPA00276">
    <property type="reaction ID" value="UER00929"/>
</dbReference>
<comment type="similarity">
    <text evidence="4">Belongs to the archaeal riboflavin kinase family.</text>
</comment>
<evidence type="ECO:0000256" key="12">
    <source>
        <dbReference type="ARBA" id="ARBA00022777"/>
    </source>
</evidence>
<comment type="function">
    <text evidence="2">Catalyzes the CTP-dependent phosphorylation of riboflavin (vitamin B2) to form flavin mononucleotide (FMN).</text>
</comment>
<keyword evidence="11" id="KW-0547">Nucleotide-binding</keyword>
<dbReference type="GO" id="GO:0008531">
    <property type="term" value="F:riboflavin kinase activity"/>
    <property type="evidence" value="ECO:0007669"/>
    <property type="project" value="InterPro"/>
</dbReference>
<evidence type="ECO:0000256" key="6">
    <source>
        <dbReference type="ARBA" id="ARBA00017394"/>
    </source>
</evidence>
<protein>
    <recommendedName>
        <fullName evidence="6">Riboflavin kinase</fullName>
        <ecNumber evidence="5">2.7.1.161</ecNumber>
    </recommendedName>
    <alternativeName>
        <fullName evidence="15">CTP-dependent riboflavin kinase</fullName>
    </alternativeName>
    <alternativeName>
        <fullName evidence="16">CTP:riboflavin 5'-phosphotransferase</fullName>
    </alternativeName>
    <alternativeName>
        <fullName evidence="14">Flavokinase</fullName>
    </alternativeName>
</protein>